<keyword evidence="11" id="KW-1185">Reference proteome</keyword>
<accession>A0A1E3I9G1</accession>
<dbReference type="InterPro" id="IPR050786">
    <property type="entry name" value="EFG1_rRNA-proc"/>
</dbReference>
<dbReference type="GO" id="GO:0030688">
    <property type="term" value="C:preribosome, small subunit precursor"/>
    <property type="evidence" value="ECO:0007669"/>
    <property type="project" value="TreeGrafter"/>
</dbReference>
<keyword evidence="7" id="KW-0539">Nucleus</keyword>
<keyword evidence="6 8" id="KW-0175">Coiled coil</keyword>
<dbReference type="GO" id="GO:0000462">
    <property type="term" value="P:maturation of SSU-rRNA from tricistronic rRNA transcript (SSU-rRNA, 5.8S rRNA, LSU-rRNA)"/>
    <property type="evidence" value="ECO:0007669"/>
    <property type="project" value="TreeGrafter"/>
</dbReference>
<feature type="compositionally biased region" description="Polar residues" evidence="9">
    <location>
        <begin position="11"/>
        <end position="28"/>
    </location>
</feature>
<reference evidence="10" key="2">
    <citation type="journal article" date="2022" name="Elife">
        <title>Obligate sexual reproduction of a homothallic fungus closely related to the Cryptococcus pathogenic species complex.</title>
        <authorList>
            <person name="Passer A.R."/>
            <person name="Clancey S.A."/>
            <person name="Shea T."/>
            <person name="David-Palma M."/>
            <person name="Averette A.F."/>
            <person name="Boekhout T."/>
            <person name="Porcel B.M."/>
            <person name="Nowrousian M."/>
            <person name="Cuomo C.A."/>
            <person name="Sun S."/>
            <person name="Heitman J."/>
            <person name="Coelho M.A."/>
        </authorList>
    </citation>
    <scope>NUCLEOTIDE SEQUENCE</scope>
    <source>
        <strain evidence="10">CBS 7841</strain>
    </source>
</reference>
<evidence type="ECO:0000313" key="11">
    <source>
        <dbReference type="Proteomes" id="UP000094043"/>
    </source>
</evidence>
<protein>
    <recommendedName>
        <fullName evidence="3">rRNA-processing protein EFG1</fullName>
    </recommendedName>
    <alternativeName>
        <fullName evidence="4">rRNA-processing protein efg1</fullName>
    </alternativeName>
</protein>
<dbReference type="InterPro" id="IPR019310">
    <property type="entry name" value="Efg1"/>
</dbReference>
<dbReference type="PANTHER" id="PTHR33911:SF1">
    <property type="entry name" value="RRNA-PROCESSING PROTEIN EFG1"/>
    <property type="match status" value="1"/>
</dbReference>
<evidence type="ECO:0000256" key="2">
    <source>
        <dbReference type="ARBA" id="ARBA00006916"/>
    </source>
</evidence>
<feature type="region of interest" description="Disordered" evidence="9">
    <location>
        <begin position="252"/>
        <end position="272"/>
    </location>
</feature>
<reference evidence="10" key="1">
    <citation type="submission" date="2016-06" db="EMBL/GenBank/DDBJ databases">
        <authorList>
            <person name="Cuomo C."/>
            <person name="Litvintseva A."/>
            <person name="Heitman J."/>
            <person name="Chen Y."/>
            <person name="Sun S."/>
            <person name="Springer D."/>
            <person name="Dromer F."/>
            <person name="Young S."/>
            <person name="Zeng Q."/>
            <person name="Chapman S."/>
            <person name="Gujja S."/>
            <person name="Saif S."/>
            <person name="Birren B."/>
        </authorList>
    </citation>
    <scope>NUCLEOTIDE SEQUENCE</scope>
    <source>
        <strain evidence="10">CBS 7841</strain>
    </source>
</reference>
<dbReference type="KEGG" id="cdep:91090012"/>
<organism evidence="10 11">
    <name type="scientific">Cryptococcus depauperatus CBS 7841</name>
    <dbReference type="NCBI Taxonomy" id="1295531"/>
    <lineage>
        <taxon>Eukaryota</taxon>
        <taxon>Fungi</taxon>
        <taxon>Dikarya</taxon>
        <taxon>Basidiomycota</taxon>
        <taxon>Agaricomycotina</taxon>
        <taxon>Tremellomycetes</taxon>
        <taxon>Tremellales</taxon>
        <taxon>Cryptococcaceae</taxon>
        <taxon>Cryptococcus</taxon>
    </lineage>
</organism>
<dbReference type="OrthoDB" id="47732at2759"/>
<evidence type="ECO:0000256" key="8">
    <source>
        <dbReference type="SAM" id="Coils"/>
    </source>
</evidence>
<evidence type="ECO:0000313" key="10">
    <source>
        <dbReference type="EMBL" id="WVN90563.1"/>
    </source>
</evidence>
<dbReference type="RefSeq" id="XP_066071263.1">
    <property type="nucleotide sequence ID" value="XM_066215166.1"/>
</dbReference>
<keyword evidence="5" id="KW-0698">rRNA processing</keyword>
<dbReference type="AlphaFoldDB" id="A0A1E3I9G1"/>
<dbReference type="GeneID" id="91090012"/>
<proteinExistence type="inferred from homology"/>
<evidence type="ECO:0000256" key="7">
    <source>
        <dbReference type="ARBA" id="ARBA00023242"/>
    </source>
</evidence>
<dbReference type="Proteomes" id="UP000094043">
    <property type="component" value="Chromosome 7"/>
</dbReference>
<name>A0A1E3I9G1_9TREE</name>
<dbReference type="EMBL" id="CP143790">
    <property type="protein sequence ID" value="WVN90563.1"/>
    <property type="molecule type" value="Genomic_DNA"/>
</dbReference>
<evidence type="ECO:0000256" key="4">
    <source>
        <dbReference type="ARBA" id="ARBA00019827"/>
    </source>
</evidence>
<dbReference type="GO" id="GO:0005730">
    <property type="term" value="C:nucleolus"/>
    <property type="evidence" value="ECO:0007669"/>
    <property type="project" value="UniProtKB-SubCell"/>
</dbReference>
<feature type="region of interest" description="Disordered" evidence="9">
    <location>
        <begin position="171"/>
        <end position="205"/>
    </location>
</feature>
<evidence type="ECO:0000256" key="3">
    <source>
        <dbReference type="ARBA" id="ARBA00018689"/>
    </source>
</evidence>
<feature type="region of interest" description="Disordered" evidence="9">
    <location>
        <begin position="1"/>
        <end position="52"/>
    </location>
</feature>
<dbReference type="PANTHER" id="PTHR33911">
    <property type="entry name" value="RRNA-PROCESSING PROTEIN EFG1"/>
    <property type="match status" value="1"/>
</dbReference>
<evidence type="ECO:0000256" key="6">
    <source>
        <dbReference type="ARBA" id="ARBA00023054"/>
    </source>
</evidence>
<gene>
    <name evidence="10" type="ORF">L203_105803</name>
</gene>
<dbReference type="VEuPathDB" id="FungiDB:L203_04942"/>
<comment type="subcellular location">
    <subcellularLocation>
        <location evidence="1">Nucleus</location>
        <location evidence="1">Nucleolus</location>
    </subcellularLocation>
</comment>
<feature type="compositionally biased region" description="Polar residues" evidence="9">
    <location>
        <begin position="171"/>
        <end position="180"/>
    </location>
</feature>
<evidence type="ECO:0000256" key="1">
    <source>
        <dbReference type="ARBA" id="ARBA00004604"/>
    </source>
</evidence>
<evidence type="ECO:0000256" key="9">
    <source>
        <dbReference type="SAM" id="MobiDB-lite"/>
    </source>
</evidence>
<evidence type="ECO:0000256" key="5">
    <source>
        <dbReference type="ARBA" id="ARBA00022552"/>
    </source>
</evidence>
<sequence length="272" mass="31259">MPAEQKRRQTAHSYRQPRTPSDPSSSKSNRPRPTHKIPTTEVRDNSGIPGLSKLKSSIRQTRRLLSKDNLDPALRIQTQRRLTSLESDLAAAQRRNIERTNGARYHKVKFFERQKLLRIIKRLKKKLSDSTDKKTLSDEKRFKYDEELEDARVMLNYVLHYPNTQKYIALFPSSSPTQPDTENKEDKLRLPPLLHPPPSSLDGPFQRRYDLLLETKQLMDKGKLKGEPENEMKKGIEDGVVVGLGADVQIGLTESTAQKDQPQDDFFESGDK</sequence>
<reference evidence="10" key="3">
    <citation type="submission" date="2024-01" db="EMBL/GenBank/DDBJ databases">
        <authorList>
            <person name="Coelho M.A."/>
            <person name="David-Palma M."/>
            <person name="Shea T."/>
            <person name="Sun S."/>
            <person name="Cuomo C.A."/>
            <person name="Heitman J."/>
        </authorList>
    </citation>
    <scope>NUCLEOTIDE SEQUENCE</scope>
    <source>
        <strain evidence="10">CBS 7841</strain>
    </source>
</reference>
<feature type="compositionally biased region" description="Acidic residues" evidence="9">
    <location>
        <begin position="263"/>
        <end position="272"/>
    </location>
</feature>
<feature type="coiled-coil region" evidence="8">
    <location>
        <begin position="75"/>
        <end position="133"/>
    </location>
</feature>
<dbReference type="Pfam" id="PF10153">
    <property type="entry name" value="Efg1"/>
    <property type="match status" value="1"/>
</dbReference>
<comment type="similarity">
    <text evidence="2">Belongs to the EFG1 family.</text>
</comment>